<keyword evidence="2" id="KW-0067">ATP-binding</keyword>
<dbReference type="PATRIC" id="fig|1619100.3.peg.798"/>
<dbReference type="AlphaFoldDB" id="A0A0G0QVU9"/>
<sequence length="390" mass="44701">MDIELSASQKEIISSILSWYKNVSGGDYLTLGGYAGTGKTTLIGYISKALRDKNAQLQIAFCSYTGKAVRIMGKKLKDVDAIYPNDSVSTIHRLIYEPLVDDKGVIIGWTRRELKDFKFGLIIVDEASMINQSIWSDLLAFNIPILAVGDHGQLPPIEGNFNLMDAPVLKLEEIYRQEKDNPIVFVSKLARTRGLIPVMEYGMNVKKFNRQDTDTQEFLQDLFLKYDDDMLILVGYNNTRVKLNKAIRQLLGFENESPETKDRVICLRNSYERHIYNGMMGRIKKISSFSDDWGTYYKSTISLDDEEDYDFEGLVSYNQFGSKETLHNEKTPEVDLFDFGYALTVHKAQGSQAKRVVVFEERFSSMTNEMWKRWLYTAVTRASEELYIIG</sequence>
<dbReference type="EMBL" id="LBWK01000002">
    <property type="protein sequence ID" value="KKR05742.1"/>
    <property type="molecule type" value="Genomic_DNA"/>
</dbReference>
<dbReference type="CDD" id="cd18809">
    <property type="entry name" value="SF1_C_RecD"/>
    <property type="match status" value="1"/>
</dbReference>
<dbReference type="GO" id="GO:0005524">
    <property type="term" value="F:ATP binding"/>
    <property type="evidence" value="ECO:0007669"/>
    <property type="project" value="UniProtKB-KW"/>
</dbReference>
<feature type="domain" description="UvrD-like helicase C-terminal" evidence="3">
    <location>
        <begin position="340"/>
        <end position="389"/>
    </location>
</feature>
<dbReference type="Proteomes" id="UP000034799">
    <property type="component" value="Unassembled WGS sequence"/>
</dbReference>
<gene>
    <name evidence="4" type="ORF">UT34_C0002G0249</name>
</gene>
<dbReference type="GO" id="GO:0003678">
    <property type="term" value="F:DNA helicase activity"/>
    <property type="evidence" value="ECO:0007669"/>
    <property type="project" value="UniProtKB-ARBA"/>
</dbReference>
<dbReference type="Pfam" id="PF13245">
    <property type="entry name" value="AAA_19"/>
    <property type="match status" value="1"/>
</dbReference>
<dbReference type="InterPro" id="IPR027785">
    <property type="entry name" value="UvrD-like_helicase_C"/>
</dbReference>
<evidence type="ECO:0000256" key="1">
    <source>
        <dbReference type="ARBA" id="ARBA00022741"/>
    </source>
</evidence>
<dbReference type="Pfam" id="PF13538">
    <property type="entry name" value="UvrD_C_2"/>
    <property type="match status" value="1"/>
</dbReference>
<dbReference type="STRING" id="1619100.UT34_C0002G0249"/>
<dbReference type="InterPro" id="IPR050534">
    <property type="entry name" value="Coronavir_polyprotein_1ab"/>
</dbReference>
<dbReference type="SUPFAM" id="SSF52540">
    <property type="entry name" value="P-loop containing nucleoside triphosphate hydrolases"/>
    <property type="match status" value="1"/>
</dbReference>
<evidence type="ECO:0000313" key="5">
    <source>
        <dbReference type="Proteomes" id="UP000034799"/>
    </source>
</evidence>
<evidence type="ECO:0000313" key="4">
    <source>
        <dbReference type="EMBL" id="KKR05742.1"/>
    </source>
</evidence>
<accession>A0A0G0QVU9</accession>
<comment type="caution">
    <text evidence="4">The sequence shown here is derived from an EMBL/GenBank/DDBJ whole genome shotgun (WGS) entry which is preliminary data.</text>
</comment>
<evidence type="ECO:0000259" key="3">
    <source>
        <dbReference type="Pfam" id="PF13538"/>
    </source>
</evidence>
<evidence type="ECO:0000256" key="2">
    <source>
        <dbReference type="ARBA" id="ARBA00022840"/>
    </source>
</evidence>
<dbReference type="PANTHER" id="PTHR43788:SF6">
    <property type="entry name" value="DNA HELICASE B"/>
    <property type="match status" value="1"/>
</dbReference>
<name>A0A0G0QVU9_9BACT</name>
<dbReference type="PANTHER" id="PTHR43788">
    <property type="entry name" value="DNA2/NAM7 HELICASE FAMILY MEMBER"/>
    <property type="match status" value="1"/>
</dbReference>
<proteinExistence type="predicted"/>
<reference evidence="4 5" key="1">
    <citation type="journal article" date="2015" name="Nature">
        <title>rRNA introns, odd ribosomes, and small enigmatic genomes across a large radiation of phyla.</title>
        <authorList>
            <person name="Brown C.T."/>
            <person name="Hug L.A."/>
            <person name="Thomas B.C."/>
            <person name="Sharon I."/>
            <person name="Castelle C.J."/>
            <person name="Singh A."/>
            <person name="Wilkins M.J."/>
            <person name="Williams K.H."/>
            <person name="Banfield J.F."/>
        </authorList>
    </citation>
    <scope>NUCLEOTIDE SEQUENCE [LARGE SCALE GENOMIC DNA]</scope>
</reference>
<keyword evidence="1" id="KW-0547">Nucleotide-binding</keyword>
<protein>
    <recommendedName>
        <fullName evidence="3">UvrD-like helicase C-terminal domain-containing protein</fullName>
    </recommendedName>
</protein>
<dbReference type="InterPro" id="IPR027417">
    <property type="entry name" value="P-loop_NTPase"/>
</dbReference>
<dbReference type="Gene3D" id="3.40.50.300">
    <property type="entry name" value="P-loop containing nucleotide triphosphate hydrolases"/>
    <property type="match status" value="2"/>
</dbReference>
<organism evidence="4 5">
    <name type="scientific">candidate division WS6 bacterium GW2011_GWF2_39_15</name>
    <dbReference type="NCBI Taxonomy" id="1619100"/>
    <lineage>
        <taxon>Bacteria</taxon>
        <taxon>Candidatus Dojkabacteria</taxon>
    </lineage>
</organism>